<comment type="caution">
    <text evidence="3">The sequence shown here is derived from an EMBL/GenBank/DDBJ whole genome shotgun (WGS) entry which is preliminary data.</text>
</comment>
<evidence type="ECO:0000313" key="4">
    <source>
        <dbReference type="Proteomes" id="UP000011096"/>
    </source>
</evidence>
<feature type="signal peptide" evidence="2">
    <location>
        <begin position="1"/>
        <end position="18"/>
    </location>
</feature>
<feature type="compositionally biased region" description="Low complexity" evidence="1">
    <location>
        <begin position="408"/>
        <end position="419"/>
    </location>
</feature>
<feature type="compositionally biased region" description="Pro residues" evidence="1">
    <location>
        <begin position="879"/>
        <end position="896"/>
    </location>
</feature>
<keyword evidence="4" id="KW-1185">Reference proteome</keyword>
<organism evidence="3 4">
    <name type="scientific">Colletotrichum fructicola (strain Nara gc5)</name>
    <name type="common">Anthracnose fungus</name>
    <name type="synonym">Colletotrichum gloeosporioides (strain Nara gc5)</name>
    <dbReference type="NCBI Taxonomy" id="1213859"/>
    <lineage>
        <taxon>Eukaryota</taxon>
        <taxon>Fungi</taxon>
        <taxon>Dikarya</taxon>
        <taxon>Ascomycota</taxon>
        <taxon>Pezizomycotina</taxon>
        <taxon>Sordariomycetes</taxon>
        <taxon>Hypocreomycetidae</taxon>
        <taxon>Glomerellales</taxon>
        <taxon>Glomerellaceae</taxon>
        <taxon>Colletotrichum</taxon>
        <taxon>Colletotrichum gloeosporioides species complex</taxon>
    </lineage>
</organism>
<feature type="region of interest" description="Disordered" evidence="1">
    <location>
        <begin position="808"/>
        <end position="897"/>
    </location>
</feature>
<dbReference type="GeneID" id="43604931"/>
<feature type="region of interest" description="Disordered" evidence="1">
    <location>
        <begin position="265"/>
        <end position="291"/>
    </location>
</feature>
<protein>
    <submittedName>
        <fullName evidence="3">Uncharacterized protein</fullName>
    </submittedName>
</protein>
<dbReference type="RefSeq" id="XP_031882203.1">
    <property type="nucleotide sequence ID" value="XM_032020722.1"/>
</dbReference>
<feature type="region of interest" description="Disordered" evidence="1">
    <location>
        <begin position="498"/>
        <end position="525"/>
    </location>
</feature>
<accession>A0A7J6JEU8</accession>
<feature type="compositionally biased region" description="Polar residues" evidence="1">
    <location>
        <begin position="827"/>
        <end position="837"/>
    </location>
</feature>
<dbReference type="Proteomes" id="UP000011096">
    <property type="component" value="Unassembled WGS sequence"/>
</dbReference>
<feature type="compositionally biased region" description="Low complexity" evidence="1">
    <location>
        <begin position="76"/>
        <end position="86"/>
    </location>
</feature>
<reference evidence="3 4" key="2">
    <citation type="submission" date="2020-04" db="EMBL/GenBank/DDBJ databases">
        <title>Genome sequencing and assembly of multiple isolates from the Colletotrichum gloeosporioides species complex.</title>
        <authorList>
            <person name="Gan P."/>
            <person name="Shirasu K."/>
        </authorList>
    </citation>
    <scope>NUCLEOTIDE SEQUENCE [LARGE SCALE GENOMIC DNA]</scope>
    <source>
        <strain evidence="3 4">Nara gc5</strain>
    </source>
</reference>
<evidence type="ECO:0000313" key="3">
    <source>
        <dbReference type="EMBL" id="KAF4488846.1"/>
    </source>
</evidence>
<evidence type="ECO:0000256" key="1">
    <source>
        <dbReference type="SAM" id="MobiDB-lite"/>
    </source>
</evidence>
<gene>
    <name evidence="3" type="ORF">CGGC5_v003186</name>
</gene>
<evidence type="ECO:0000256" key="2">
    <source>
        <dbReference type="SAM" id="SignalP"/>
    </source>
</evidence>
<sequence length="1041" mass="110582">MLLYTISFLAWLLVVGTALKDDDHPHAIRQVASGEAVTCQFLHQKELGLCGPSTGVPTHITTTSIAGETGPPPAPVETTAASETTESPIVAQPALTTSTTVQDGITKEIVIVNGGPLTSPITLPDPLPTKLDPSATEVISSVSSISSDFSIALSTVTAWLTQPEQPQASEAIKAVQPLVSIVGGLTQNIPGGVIDTNCSASRSGDGSLAQNLSSLMCKLLDVLRGLRTGLISTDPSQIESATSAVRSGSEEVAAEISSAVANVGTGGAPISTTPTGVTRTATTPTVPTPIDSSTGLETLLTTNPGPTLTKVPELAVFQTLTGVTYTTPTYITTTSSGSDQPTIVPVIIPFSGPPRICFGCYLSFPPNIAISVPEFCIQLFGLNIGSCPPSSDTDGKDGDNDEDKKSDSQSSTTSTSSSCTTTITATHESVFCSVTKESPTDGSPTKTLGCSTAAFTTVTGCSGQNSAITSTSELRTPTEWLCNPSTCGDTDCAASKKKRRELAPRELRERGDPEQGVWPDPSDYQNNQDAFMIGETWEIVDPQVSLSYDAKEVKLTQLYHGDFVTSHNWISFEDKVGAISVHGLWGCTSVVVLSRRGAWASHIWEMAFASRSDNYFADRAIFDLHSGAGTNNDLTEYREWGIDDLRYQADAGDRGVIFGDGTPADNDLPIQVYIFTPRHRPPESATDEVRKDPNYMAGTLLYGKRIGELHDHLYKTFSATSTQVKVDVIDYAPRTKLKVWDGSGDRPMTPDDLGDINIKQSRGKLLIQYQPAPDCSGKASWRLWVEGRPLEGRTASWDPASNQIFQGQAAGGAAAKRQACPIRSATPGGTSSEPSQQTSLPASVPTTLPTTTRPVETFTSSPEPAKTTASPAVKESTTAPPPPKSTTSTKPPPPKPTEQVLIEFALEKATPSEPGQVPNSRGSWVMFLKKADDASRRECDDKRIGLKAIGTVLPLLEDSGDTKTSDNLSWPPTFEADSGVEISGRKQCRYNEKKDGAGTFVCDGIGSFDCIKDEQSNGPKTCGGLPQLVYYPKVRCLLPVA</sequence>
<feature type="compositionally biased region" description="Basic and acidic residues" evidence="1">
    <location>
        <begin position="393"/>
        <end position="407"/>
    </location>
</feature>
<proteinExistence type="predicted"/>
<dbReference type="OrthoDB" id="3886018at2759"/>
<feature type="chain" id="PRO_5029661877" evidence="2">
    <location>
        <begin position="19"/>
        <end position="1041"/>
    </location>
</feature>
<feature type="compositionally biased region" description="Low complexity" evidence="1">
    <location>
        <begin position="808"/>
        <end position="819"/>
    </location>
</feature>
<dbReference type="InParanoid" id="A0A7J6JEU8"/>
<feature type="region of interest" description="Disordered" evidence="1">
    <location>
        <begin position="63"/>
        <end position="86"/>
    </location>
</feature>
<feature type="region of interest" description="Disordered" evidence="1">
    <location>
        <begin position="390"/>
        <end position="419"/>
    </location>
</feature>
<dbReference type="EMBL" id="ANPB02000002">
    <property type="protein sequence ID" value="KAF4488846.1"/>
    <property type="molecule type" value="Genomic_DNA"/>
</dbReference>
<name>A0A7J6JEU8_COLFN</name>
<dbReference type="AlphaFoldDB" id="A0A7J6JEU8"/>
<feature type="compositionally biased region" description="Low complexity" evidence="1">
    <location>
        <begin position="272"/>
        <end position="291"/>
    </location>
</feature>
<feature type="compositionally biased region" description="Basic and acidic residues" evidence="1">
    <location>
        <begin position="501"/>
        <end position="513"/>
    </location>
</feature>
<reference evidence="3 4" key="1">
    <citation type="submission" date="2012-08" db="EMBL/GenBank/DDBJ databases">
        <authorList>
            <person name="Gan P.H.P."/>
            <person name="Ikeda K."/>
            <person name="Irieda H."/>
            <person name="Narusaka M."/>
            <person name="O'Connell R.J."/>
            <person name="Narusaka Y."/>
            <person name="Takano Y."/>
            <person name="Kubo Y."/>
            <person name="Shirasu K."/>
        </authorList>
    </citation>
    <scope>NUCLEOTIDE SEQUENCE [LARGE SCALE GENOMIC DNA]</scope>
    <source>
        <strain evidence="3 4">Nara gc5</strain>
    </source>
</reference>
<keyword evidence="2" id="KW-0732">Signal</keyword>
<feature type="compositionally biased region" description="Low complexity" evidence="1">
    <location>
        <begin position="838"/>
        <end position="861"/>
    </location>
</feature>